<evidence type="ECO:0000256" key="2">
    <source>
        <dbReference type="SAM" id="MobiDB-lite"/>
    </source>
</evidence>
<evidence type="ECO:0000259" key="3">
    <source>
        <dbReference type="SMART" id="SM00945"/>
    </source>
</evidence>
<protein>
    <submittedName>
        <fullName evidence="5">ProQ/FINO family protein</fullName>
    </submittedName>
</protein>
<dbReference type="AlphaFoldDB" id="A0A4R3RZM4"/>
<dbReference type="Pfam" id="PF04352">
    <property type="entry name" value="ProQ"/>
    <property type="match status" value="1"/>
</dbReference>
<dbReference type="InterPro" id="IPR036442">
    <property type="entry name" value="ProQ/FinO_sf"/>
</dbReference>
<dbReference type="SUPFAM" id="SSF48657">
    <property type="entry name" value="FinO-like"/>
    <property type="match status" value="1"/>
</dbReference>
<name>A0A4R3RZM4_9HYPH</name>
<proteinExistence type="predicted"/>
<evidence type="ECO:0000313" key="7">
    <source>
        <dbReference type="Proteomes" id="UP000295547"/>
    </source>
</evidence>
<sequence>MQGKELMDKSRTVSQTPIAATEFDVQKAAAISVLLVRPIGILPDKPGDQIRPFALGLFNDIRALAKPDVKATALRRAVGSFVHSKRYYFASAQSDSMRHDIDGKPVEPLSTEDRLVAQRRLLSLKRNNDEHSVPRVEPPTAAAPSKTEQIRAALLKRNRQT</sequence>
<dbReference type="Proteomes" id="UP000295507">
    <property type="component" value="Unassembled WGS sequence"/>
</dbReference>
<evidence type="ECO:0000313" key="4">
    <source>
        <dbReference type="EMBL" id="TCU30790.1"/>
    </source>
</evidence>
<dbReference type="InterPro" id="IPR016103">
    <property type="entry name" value="ProQ/FinO"/>
</dbReference>
<organism evidence="5 6">
    <name type="scientific">Rhizobium azibense</name>
    <dbReference type="NCBI Taxonomy" id="1136135"/>
    <lineage>
        <taxon>Bacteria</taxon>
        <taxon>Pseudomonadati</taxon>
        <taxon>Pseudomonadota</taxon>
        <taxon>Alphaproteobacteria</taxon>
        <taxon>Hyphomicrobiales</taxon>
        <taxon>Rhizobiaceae</taxon>
        <taxon>Rhizobium/Agrobacterium group</taxon>
        <taxon>Rhizobium</taxon>
    </lineage>
</organism>
<keyword evidence="7" id="KW-1185">Reference proteome</keyword>
<dbReference type="Proteomes" id="UP000295547">
    <property type="component" value="Unassembled WGS sequence"/>
</dbReference>
<dbReference type="SMART" id="SM00945">
    <property type="entry name" value="ProQ"/>
    <property type="match status" value="1"/>
</dbReference>
<evidence type="ECO:0000256" key="1">
    <source>
        <dbReference type="ARBA" id="ARBA00022884"/>
    </source>
</evidence>
<gene>
    <name evidence="5" type="ORF">EV129_101478</name>
    <name evidence="4" type="ORF">EV130_101365</name>
</gene>
<accession>A0A4R3RZM4</accession>
<reference evidence="6 7" key="1">
    <citation type="submission" date="2019-03" db="EMBL/GenBank/DDBJ databases">
        <title>Genomic Encyclopedia of Type Strains, Phase IV (KMG-V): Genome sequencing to study the core and pangenomes of soil and plant-associated prokaryotes.</title>
        <authorList>
            <person name="Whitman W."/>
        </authorList>
    </citation>
    <scope>NUCLEOTIDE SEQUENCE [LARGE SCALE GENOMIC DNA]</scope>
    <source>
        <strain evidence="4 7">Gr42</strain>
        <strain evidence="5 6">IE4868</strain>
    </source>
</reference>
<dbReference type="EMBL" id="SMBK01000001">
    <property type="protein sequence ID" value="TCU41191.1"/>
    <property type="molecule type" value="Genomic_DNA"/>
</dbReference>
<feature type="region of interest" description="Disordered" evidence="2">
    <location>
        <begin position="125"/>
        <end position="148"/>
    </location>
</feature>
<dbReference type="EMBL" id="SMBJ01000001">
    <property type="protein sequence ID" value="TCU30790.1"/>
    <property type="molecule type" value="Genomic_DNA"/>
</dbReference>
<dbReference type="GO" id="GO:0003723">
    <property type="term" value="F:RNA binding"/>
    <property type="evidence" value="ECO:0007669"/>
    <property type="project" value="UniProtKB-KW"/>
</dbReference>
<comment type="caution">
    <text evidence="5">The sequence shown here is derived from an EMBL/GenBank/DDBJ whole genome shotgun (WGS) entry which is preliminary data.</text>
</comment>
<keyword evidence="1" id="KW-0694">RNA-binding</keyword>
<evidence type="ECO:0000313" key="6">
    <source>
        <dbReference type="Proteomes" id="UP000295507"/>
    </source>
</evidence>
<evidence type="ECO:0000313" key="5">
    <source>
        <dbReference type="EMBL" id="TCU41191.1"/>
    </source>
</evidence>
<dbReference type="Gene3D" id="1.10.1710.10">
    <property type="entry name" value="ProQ/FinO domain"/>
    <property type="match status" value="1"/>
</dbReference>
<feature type="domain" description="ProQ/FinO" evidence="3">
    <location>
        <begin position="26"/>
        <end position="137"/>
    </location>
</feature>